<evidence type="ECO:0000313" key="2">
    <source>
        <dbReference type="Proteomes" id="UP000499080"/>
    </source>
</evidence>
<proteinExistence type="predicted"/>
<comment type="caution">
    <text evidence="1">The sequence shown here is derived from an EMBL/GenBank/DDBJ whole genome shotgun (WGS) entry which is preliminary data.</text>
</comment>
<sequence>MLVNTITSKPCDLARIPKAIKVFCIDFANSFTQKKDPEKSSVLQDAVDRDCDSFVGISQKSNIALVVGYSTTNCLEHFTSPIMSETVPRTTTNKAPVTVACTTPLRRIGLPYKCVLKRKED</sequence>
<reference evidence="1 2" key="1">
    <citation type="journal article" date="2019" name="Sci. Rep.">
        <title>Orb-weaving spider Araneus ventricosus genome elucidates the spidroin gene catalogue.</title>
        <authorList>
            <person name="Kono N."/>
            <person name="Nakamura H."/>
            <person name="Ohtoshi R."/>
            <person name="Moran D.A.P."/>
            <person name="Shinohara A."/>
            <person name="Yoshida Y."/>
            <person name="Fujiwara M."/>
            <person name="Mori M."/>
            <person name="Tomita M."/>
            <person name="Arakawa K."/>
        </authorList>
    </citation>
    <scope>NUCLEOTIDE SEQUENCE [LARGE SCALE GENOMIC DNA]</scope>
</reference>
<accession>A0A4Y2MFQ5</accession>
<gene>
    <name evidence="1" type="ORF">AVEN_197954_1</name>
</gene>
<dbReference type="EMBL" id="BGPR01007127">
    <property type="protein sequence ID" value="GBN24486.1"/>
    <property type="molecule type" value="Genomic_DNA"/>
</dbReference>
<dbReference type="Proteomes" id="UP000499080">
    <property type="component" value="Unassembled WGS sequence"/>
</dbReference>
<dbReference type="AlphaFoldDB" id="A0A4Y2MFQ5"/>
<name>A0A4Y2MFQ5_ARAVE</name>
<evidence type="ECO:0000313" key="1">
    <source>
        <dbReference type="EMBL" id="GBN24486.1"/>
    </source>
</evidence>
<organism evidence="1 2">
    <name type="scientific">Araneus ventricosus</name>
    <name type="common">Orbweaver spider</name>
    <name type="synonym">Epeira ventricosa</name>
    <dbReference type="NCBI Taxonomy" id="182803"/>
    <lineage>
        <taxon>Eukaryota</taxon>
        <taxon>Metazoa</taxon>
        <taxon>Ecdysozoa</taxon>
        <taxon>Arthropoda</taxon>
        <taxon>Chelicerata</taxon>
        <taxon>Arachnida</taxon>
        <taxon>Araneae</taxon>
        <taxon>Araneomorphae</taxon>
        <taxon>Entelegynae</taxon>
        <taxon>Araneoidea</taxon>
        <taxon>Araneidae</taxon>
        <taxon>Araneus</taxon>
    </lineage>
</organism>
<keyword evidence="2" id="KW-1185">Reference proteome</keyword>
<protein>
    <submittedName>
        <fullName evidence="1">Uncharacterized protein</fullName>
    </submittedName>
</protein>